<feature type="compositionally biased region" description="Polar residues" evidence="7">
    <location>
        <begin position="607"/>
        <end position="626"/>
    </location>
</feature>
<keyword evidence="5" id="KW-0804">Transcription</keyword>
<proteinExistence type="predicted"/>
<keyword evidence="3" id="KW-0805">Transcription regulation</keyword>
<dbReference type="GO" id="GO:0008270">
    <property type="term" value="F:zinc ion binding"/>
    <property type="evidence" value="ECO:0007669"/>
    <property type="project" value="InterPro"/>
</dbReference>
<evidence type="ECO:0000256" key="1">
    <source>
        <dbReference type="ARBA" id="ARBA00022723"/>
    </source>
</evidence>
<keyword evidence="6" id="KW-0539">Nucleus</keyword>
<dbReference type="SMART" id="SM00906">
    <property type="entry name" value="Fungal_trans"/>
    <property type="match status" value="1"/>
</dbReference>
<dbReference type="EMBL" id="MU129215">
    <property type="protein sequence ID" value="KAF9504543.1"/>
    <property type="molecule type" value="Genomic_DNA"/>
</dbReference>
<evidence type="ECO:0000256" key="7">
    <source>
        <dbReference type="SAM" id="MobiDB-lite"/>
    </source>
</evidence>
<feature type="region of interest" description="Disordered" evidence="7">
    <location>
        <begin position="639"/>
        <end position="660"/>
    </location>
</feature>
<dbReference type="GO" id="GO:0003677">
    <property type="term" value="F:DNA binding"/>
    <property type="evidence" value="ECO:0007669"/>
    <property type="project" value="UniProtKB-KW"/>
</dbReference>
<accession>A0A9P6AEU2</accession>
<keyword evidence="4" id="KW-0238">DNA-binding</keyword>
<evidence type="ECO:0000256" key="5">
    <source>
        <dbReference type="ARBA" id="ARBA00023163"/>
    </source>
</evidence>
<dbReference type="Pfam" id="PF04082">
    <property type="entry name" value="Fungal_trans"/>
    <property type="match status" value="1"/>
</dbReference>
<feature type="region of interest" description="Disordered" evidence="7">
    <location>
        <begin position="86"/>
        <end position="109"/>
    </location>
</feature>
<dbReference type="PANTHER" id="PTHR31313:SF81">
    <property type="entry name" value="TY1 ENHANCER ACTIVATOR"/>
    <property type="match status" value="1"/>
</dbReference>
<name>A0A9P6AEU2_9AGAM</name>
<dbReference type="GO" id="GO:0006351">
    <property type="term" value="P:DNA-templated transcription"/>
    <property type="evidence" value="ECO:0007669"/>
    <property type="project" value="InterPro"/>
</dbReference>
<organism evidence="9 10">
    <name type="scientific">Hydnum rufescens UP504</name>
    <dbReference type="NCBI Taxonomy" id="1448309"/>
    <lineage>
        <taxon>Eukaryota</taxon>
        <taxon>Fungi</taxon>
        <taxon>Dikarya</taxon>
        <taxon>Basidiomycota</taxon>
        <taxon>Agaricomycotina</taxon>
        <taxon>Agaricomycetes</taxon>
        <taxon>Cantharellales</taxon>
        <taxon>Hydnaceae</taxon>
        <taxon>Hydnum</taxon>
    </lineage>
</organism>
<keyword evidence="1" id="KW-0479">Metal-binding</keyword>
<evidence type="ECO:0000256" key="3">
    <source>
        <dbReference type="ARBA" id="ARBA00023015"/>
    </source>
</evidence>
<dbReference type="CDD" id="cd12148">
    <property type="entry name" value="fungal_TF_MHR"/>
    <property type="match status" value="1"/>
</dbReference>
<keyword evidence="10" id="KW-1185">Reference proteome</keyword>
<dbReference type="AlphaFoldDB" id="A0A9P6AEU2"/>
<evidence type="ECO:0000256" key="4">
    <source>
        <dbReference type="ARBA" id="ARBA00023125"/>
    </source>
</evidence>
<dbReference type="CDD" id="cd00067">
    <property type="entry name" value="GAL4"/>
    <property type="match status" value="1"/>
</dbReference>
<dbReference type="Proteomes" id="UP000886523">
    <property type="component" value="Unassembled WGS sequence"/>
</dbReference>
<dbReference type="OrthoDB" id="2154091at2759"/>
<dbReference type="InterPro" id="IPR001138">
    <property type="entry name" value="Zn2Cys6_DnaBD"/>
</dbReference>
<feature type="region of interest" description="Disordered" evidence="7">
    <location>
        <begin position="602"/>
        <end position="626"/>
    </location>
</feature>
<feature type="domain" description="Xylanolytic transcriptional activator regulatory" evidence="8">
    <location>
        <begin position="251"/>
        <end position="324"/>
    </location>
</feature>
<keyword evidence="2" id="KW-0862">Zinc</keyword>
<dbReference type="InterPro" id="IPR007219">
    <property type="entry name" value="XnlR_reg_dom"/>
</dbReference>
<sequence length="660" mass="73635">MPKDPSKPRQSHNFTSCNRCRSKRRRCDGVAPTRATIEEQASLAHLAYAYSRNAPGRENLVESLQTTISVLERKLHTYEGRLRENGLSADLEDGDDGRDANHSDVLSGGELSNVDGVTSSLVYGDNILRWTHPFRDLPSREDVDKYHLMPSTPSASPSHYDSSTIRHQLCKTLSWLLNLPGDTTSILSRLEHDLVLDKFFRFYSSWNCRVIPDLFLRDFALATSPQSSYHRAGALAILSLYHSGLSEQGLGFMFFGMSLRMGQALGLNIWVRNGAMSQLDVVERNWVFWSIFCQDKCWSLYVGRDEGLRYRYLDIPEPEVDPVPEWNYTSTMSTSFLWQVKLMKIASSIMDVVYGMTGVARRGIDLARVAQLQCGRFTDLRAWERSLPRELRIAPNTLSTCSSPPDVFMVNLAFHWLLILLLHPFFKPHIKIQPPSFSEIPSSGGSTKRHDFALLKLQEAALNECPTSATHILSFFAAYRRLYTLRLTPVTAIQVAYTAGKTHLATILAGGSNPSARARKAKGEFLECVQILKEIGESWASGRLTAEMLQTLLVRGEERMQQGLVAASPQAGVRSYDLLPYPPPASSGTAMAAPTINFSGYGRTVDHSQVPSEGPSNLDHQPNPSTDCLGLPNLVYQEPSVPADSRSANDHPWARPVGTW</sequence>
<dbReference type="GO" id="GO:0000981">
    <property type="term" value="F:DNA-binding transcription factor activity, RNA polymerase II-specific"/>
    <property type="evidence" value="ECO:0007669"/>
    <property type="project" value="InterPro"/>
</dbReference>
<evidence type="ECO:0000313" key="9">
    <source>
        <dbReference type="EMBL" id="KAF9504543.1"/>
    </source>
</evidence>
<dbReference type="PANTHER" id="PTHR31313">
    <property type="entry name" value="TY1 ENHANCER ACTIVATOR"/>
    <property type="match status" value="1"/>
</dbReference>
<protein>
    <recommendedName>
        <fullName evidence="8">Xylanolytic transcriptional activator regulatory domain-containing protein</fullName>
    </recommendedName>
</protein>
<evidence type="ECO:0000259" key="8">
    <source>
        <dbReference type="SMART" id="SM00906"/>
    </source>
</evidence>
<evidence type="ECO:0000313" key="10">
    <source>
        <dbReference type="Proteomes" id="UP000886523"/>
    </source>
</evidence>
<gene>
    <name evidence="9" type="ORF">BS47DRAFT_1368712</name>
</gene>
<evidence type="ECO:0000256" key="6">
    <source>
        <dbReference type="ARBA" id="ARBA00023242"/>
    </source>
</evidence>
<evidence type="ECO:0000256" key="2">
    <source>
        <dbReference type="ARBA" id="ARBA00022833"/>
    </source>
</evidence>
<dbReference type="InterPro" id="IPR051615">
    <property type="entry name" value="Transcr_Regulatory_Elem"/>
</dbReference>
<comment type="caution">
    <text evidence="9">The sequence shown here is derived from an EMBL/GenBank/DDBJ whole genome shotgun (WGS) entry which is preliminary data.</text>
</comment>
<reference evidence="9" key="1">
    <citation type="journal article" date="2020" name="Nat. Commun.">
        <title>Large-scale genome sequencing of mycorrhizal fungi provides insights into the early evolution of symbiotic traits.</title>
        <authorList>
            <person name="Miyauchi S."/>
            <person name="Kiss E."/>
            <person name="Kuo A."/>
            <person name="Drula E."/>
            <person name="Kohler A."/>
            <person name="Sanchez-Garcia M."/>
            <person name="Morin E."/>
            <person name="Andreopoulos B."/>
            <person name="Barry K.W."/>
            <person name="Bonito G."/>
            <person name="Buee M."/>
            <person name="Carver A."/>
            <person name="Chen C."/>
            <person name="Cichocki N."/>
            <person name="Clum A."/>
            <person name="Culley D."/>
            <person name="Crous P.W."/>
            <person name="Fauchery L."/>
            <person name="Girlanda M."/>
            <person name="Hayes R.D."/>
            <person name="Keri Z."/>
            <person name="LaButti K."/>
            <person name="Lipzen A."/>
            <person name="Lombard V."/>
            <person name="Magnuson J."/>
            <person name="Maillard F."/>
            <person name="Murat C."/>
            <person name="Nolan M."/>
            <person name="Ohm R.A."/>
            <person name="Pangilinan J."/>
            <person name="Pereira M.F."/>
            <person name="Perotto S."/>
            <person name="Peter M."/>
            <person name="Pfister S."/>
            <person name="Riley R."/>
            <person name="Sitrit Y."/>
            <person name="Stielow J.B."/>
            <person name="Szollosi G."/>
            <person name="Zifcakova L."/>
            <person name="Stursova M."/>
            <person name="Spatafora J.W."/>
            <person name="Tedersoo L."/>
            <person name="Vaario L.M."/>
            <person name="Yamada A."/>
            <person name="Yan M."/>
            <person name="Wang P."/>
            <person name="Xu J."/>
            <person name="Bruns T."/>
            <person name="Baldrian P."/>
            <person name="Vilgalys R."/>
            <person name="Dunand C."/>
            <person name="Henrissat B."/>
            <person name="Grigoriev I.V."/>
            <person name="Hibbett D."/>
            <person name="Nagy L.G."/>
            <person name="Martin F.M."/>
        </authorList>
    </citation>
    <scope>NUCLEOTIDE SEQUENCE</scope>
    <source>
        <strain evidence="9">UP504</strain>
    </source>
</reference>